<proteinExistence type="predicted"/>
<dbReference type="CDD" id="cd01949">
    <property type="entry name" value="GGDEF"/>
    <property type="match status" value="1"/>
</dbReference>
<dbReference type="SMART" id="SM00267">
    <property type="entry name" value="GGDEF"/>
    <property type="match status" value="1"/>
</dbReference>
<evidence type="ECO:0000256" key="1">
    <source>
        <dbReference type="SAM" id="Phobius"/>
    </source>
</evidence>
<dbReference type="AlphaFoldDB" id="A0A8F6TYY9"/>
<keyword evidence="7" id="KW-1185">Reference proteome</keyword>
<dbReference type="PROSITE" id="PS50883">
    <property type="entry name" value="EAL"/>
    <property type="match status" value="1"/>
</dbReference>
<dbReference type="PROSITE" id="PS50112">
    <property type="entry name" value="PAS"/>
    <property type="match status" value="1"/>
</dbReference>
<dbReference type="NCBIfam" id="TIGR00229">
    <property type="entry name" value="sensory_box"/>
    <property type="match status" value="1"/>
</dbReference>
<accession>A0A8F6TYY9</accession>
<reference evidence="6 7" key="1">
    <citation type="submission" date="2021-07" db="EMBL/GenBank/DDBJ databases">
        <title>A novel Jannaschia species isolated from marine dinoflagellate Ceratoperidinium margalefii.</title>
        <authorList>
            <person name="Jiang Y."/>
            <person name="Li Z."/>
        </authorList>
    </citation>
    <scope>NUCLEOTIDE SEQUENCE [LARGE SCALE GENOMIC DNA]</scope>
    <source>
        <strain evidence="6 7">J12C1-MA-4</strain>
    </source>
</reference>
<evidence type="ECO:0000259" key="3">
    <source>
        <dbReference type="PROSITE" id="PS50113"/>
    </source>
</evidence>
<feature type="domain" description="PAS" evidence="2">
    <location>
        <begin position="54"/>
        <end position="99"/>
    </location>
</feature>
<gene>
    <name evidence="6" type="ORF">KYE46_04770</name>
</gene>
<evidence type="ECO:0000313" key="7">
    <source>
        <dbReference type="Proteomes" id="UP000825009"/>
    </source>
</evidence>
<name>A0A8F6TYY9_9RHOB</name>
<dbReference type="Pfam" id="PF00563">
    <property type="entry name" value="EAL"/>
    <property type="match status" value="1"/>
</dbReference>
<protein>
    <submittedName>
        <fullName evidence="6">EAL domain-containing protein</fullName>
    </submittedName>
</protein>
<feature type="domain" description="PAC" evidence="3">
    <location>
        <begin position="127"/>
        <end position="182"/>
    </location>
</feature>
<keyword evidence="1" id="KW-1133">Transmembrane helix</keyword>
<dbReference type="EMBL" id="CP079194">
    <property type="protein sequence ID" value="QXT40559.1"/>
    <property type="molecule type" value="Genomic_DNA"/>
</dbReference>
<evidence type="ECO:0000259" key="2">
    <source>
        <dbReference type="PROSITE" id="PS50112"/>
    </source>
</evidence>
<dbReference type="PANTHER" id="PTHR44757:SF2">
    <property type="entry name" value="BIOFILM ARCHITECTURE MAINTENANCE PROTEIN MBAA"/>
    <property type="match status" value="1"/>
</dbReference>
<evidence type="ECO:0000259" key="5">
    <source>
        <dbReference type="PROSITE" id="PS50887"/>
    </source>
</evidence>
<dbReference type="Pfam" id="PF08448">
    <property type="entry name" value="PAS_4"/>
    <property type="match status" value="1"/>
</dbReference>
<keyword evidence="1" id="KW-0812">Transmembrane</keyword>
<dbReference type="InterPro" id="IPR001633">
    <property type="entry name" value="EAL_dom"/>
</dbReference>
<dbReference type="KEGG" id="gce:KYE46_04770"/>
<dbReference type="PROSITE" id="PS50887">
    <property type="entry name" value="GGDEF"/>
    <property type="match status" value="1"/>
</dbReference>
<evidence type="ECO:0000259" key="4">
    <source>
        <dbReference type="PROSITE" id="PS50883"/>
    </source>
</evidence>
<dbReference type="Pfam" id="PF00990">
    <property type="entry name" value="GGDEF"/>
    <property type="match status" value="1"/>
</dbReference>
<dbReference type="PANTHER" id="PTHR44757">
    <property type="entry name" value="DIGUANYLATE CYCLASE DGCP"/>
    <property type="match status" value="1"/>
</dbReference>
<dbReference type="SMART" id="SM00091">
    <property type="entry name" value="PAS"/>
    <property type="match status" value="1"/>
</dbReference>
<dbReference type="InterPro" id="IPR013656">
    <property type="entry name" value="PAS_4"/>
</dbReference>
<feature type="domain" description="GGDEF" evidence="5">
    <location>
        <begin position="221"/>
        <end position="354"/>
    </location>
</feature>
<dbReference type="RefSeq" id="WP_219003838.1">
    <property type="nucleotide sequence ID" value="NZ_CP079194.1"/>
</dbReference>
<dbReference type="CDD" id="cd01948">
    <property type="entry name" value="EAL"/>
    <property type="match status" value="1"/>
</dbReference>
<sequence length="634" mass="69646">MAVDPAILFLAAELALASLLLLTLAILLLKMRVSSRAQNALEEVEQTLDDVSAQEAVLRAVVENANDGLVYQDMNARILWANPAYCRTMGRTLEEIIGRRPQEFCFPPELKPRDEEIETYAFDTDSYEFHNLVRRPNMRKNGEVFWHEFNLSVVESRDGEDRVVLVSRDVTSQVHHEEELKEAQSYLYHAAHHDALTALENRAALLADASAILRRDTKEGRELGLIFIDLDHFKTVNDSHGHAAGDQLLIHVADAMRATARNGDFLCRMGGDEFVMGCPGVATFDELQHIADALLDRIRTPITWVDATLVCNASIGIALSNGEKVTAEDLIRSADFALYEAKKPGAPHVARYDAVLHERQEAEYALLEEFAETLDSGGISFVYQPILDTSTGKIRSFEALARWHRKNGELVGPDTFLGFAARLNRMADIDFAAIRATTSLVSELQGMGHKIQGAFNTSSDALAHPDFLDRLDHEARRAGLDSTSLVAEVLETTFFGSDTTDSLAAARISDLRNKGFAVYLDDFGVGYAGLAHLSQLDVSGVKLDRSLISNVTHQRAARIITTSILRLCDELGVSTLAEGVESAEQADFLKEHGCFKLQGYGIARPMDRAALIAMVDAAAPVVIPAAEVLTAKSA</sequence>
<dbReference type="SMART" id="SM00052">
    <property type="entry name" value="EAL"/>
    <property type="match status" value="1"/>
</dbReference>
<dbReference type="CDD" id="cd00130">
    <property type="entry name" value="PAS"/>
    <property type="match status" value="1"/>
</dbReference>
<evidence type="ECO:0000313" key="6">
    <source>
        <dbReference type="EMBL" id="QXT40559.1"/>
    </source>
</evidence>
<organism evidence="6 7">
    <name type="scientific">Gymnodinialimonas ceratoperidinii</name>
    <dbReference type="NCBI Taxonomy" id="2856823"/>
    <lineage>
        <taxon>Bacteria</taxon>
        <taxon>Pseudomonadati</taxon>
        <taxon>Pseudomonadota</taxon>
        <taxon>Alphaproteobacteria</taxon>
        <taxon>Rhodobacterales</taxon>
        <taxon>Paracoccaceae</taxon>
        <taxon>Gymnodinialimonas</taxon>
    </lineage>
</organism>
<dbReference type="NCBIfam" id="TIGR00254">
    <property type="entry name" value="GGDEF"/>
    <property type="match status" value="1"/>
</dbReference>
<feature type="transmembrane region" description="Helical" evidence="1">
    <location>
        <begin position="6"/>
        <end position="29"/>
    </location>
</feature>
<dbReference type="InterPro" id="IPR052155">
    <property type="entry name" value="Biofilm_reg_signaling"/>
</dbReference>
<dbReference type="InterPro" id="IPR000014">
    <property type="entry name" value="PAS"/>
</dbReference>
<dbReference type="InterPro" id="IPR000700">
    <property type="entry name" value="PAS-assoc_C"/>
</dbReference>
<feature type="domain" description="EAL" evidence="4">
    <location>
        <begin position="363"/>
        <end position="619"/>
    </location>
</feature>
<dbReference type="InterPro" id="IPR000160">
    <property type="entry name" value="GGDEF_dom"/>
</dbReference>
<dbReference type="PROSITE" id="PS50113">
    <property type="entry name" value="PAC"/>
    <property type="match status" value="1"/>
</dbReference>
<keyword evidence="1" id="KW-0472">Membrane</keyword>
<dbReference type="Proteomes" id="UP000825009">
    <property type="component" value="Chromosome"/>
</dbReference>